<accession>X1FQG4</accession>
<proteinExistence type="predicted"/>
<reference evidence="1" key="1">
    <citation type="journal article" date="2014" name="Front. Microbiol.">
        <title>High frequency of phylogenetically diverse reductive dehalogenase-homologous genes in deep subseafloor sedimentary metagenomes.</title>
        <authorList>
            <person name="Kawai M."/>
            <person name="Futagami T."/>
            <person name="Toyoda A."/>
            <person name="Takaki Y."/>
            <person name="Nishi S."/>
            <person name="Hori S."/>
            <person name="Arai W."/>
            <person name="Tsubouchi T."/>
            <person name="Morono Y."/>
            <person name="Uchiyama I."/>
            <person name="Ito T."/>
            <person name="Fujiyama A."/>
            <person name="Inagaki F."/>
            <person name="Takami H."/>
        </authorList>
    </citation>
    <scope>NUCLEOTIDE SEQUENCE</scope>
    <source>
        <strain evidence="1">Expedition CK06-06</strain>
    </source>
</reference>
<organism evidence="1">
    <name type="scientific">marine sediment metagenome</name>
    <dbReference type="NCBI Taxonomy" id="412755"/>
    <lineage>
        <taxon>unclassified sequences</taxon>
        <taxon>metagenomes</taxon>
        <taxon>ecological metagenomes</taxon>
    </lineage>
</organism>
<dbReference type="EMBL" id="BART01042416">
    <property type="protein sequence ID" value="GAH22973.1"/>
    <property type="molecule type" value="Genomic_DNA"/>
</dbReference>
<feature type="non-terminal residue" evidence="1">
    <location>
        <position position="32"/>
    </location>
</feature>
<dbReference type="AlphaFoldDB" id="X1FQG4"/>
<sequence>GNGAAQRGTGSIYLYLPKNISPSTDPSGVLFS</sequence>
<name>X1FQG4_9ZZZZ</name>
<protein>
    <submittedName>
        <fullName evidence="1">Uncharacterized protein</fullName>
    </submittedName>
</protein>
<feature type="non-terminal residue" evidence="1">
    <location>
        <position position="1"/>
    </location>
</feature>
<comment type="caution">
    <text evidence="1">The sequence shown here is derived from an EMBL/GenBank/DDBJ whole genome shotgun (WGS) entry which is preliminary data.</text>
</comment>
<evidence type="ECO:0000313" key="1">
    <source>
        <dbReference type="EMBL" id="GAH22973.1"/>
    </source>
</evidence>
<gene>
    <name evidence="1" type="ORF">S01H4_67428</name>
</gene>